<feature type="compositionally biased region" description="Low complexity" evidence="1">
    <location>
        <begin position="1"/>
        <end position="22"/>
    </location>
</feature>
<dbReference type="AlphaFoldDB" id="A0A916UEN1"/>
<protein>
    <submittedName>
        <fullName evidence="2">Uncharacterized protein</fullName>
    </submittedName>
</protein>
<feature type="region of interest" description="Disordered" evidence="1">
    <location>
        <begin position="1"/>
        <end position="107"/>
    </location>
</feature>
<comment type="caution">
    <text evidence="2">The sequence shown here is derived from an EMBL/GenBank/DDBJ whole genome shotgun (WGS) entry which is preliminary data.</text>
</comment>
<feature type="compositionally biased region" description="Polar residues" evidence="1">
    <location>
        <begin position="69"/>
        <end position="92"/>
    </location>
</feature>
<evidence type="ECO:0000256" key="1">
    <source>
        <dbReference type="SAM" id="MobiDB-lite"/>
    </source>
</evidence>
<dbReference type="EMBL" id="BMIL01000008">
    <property type="protein sequence ID" value="GGC70856.1"/>
    <property type="molecule type" value="Genomic_DNA"/>
</dbReference>
<evidence type="ECO:0000313" key="2">
    <source>
        <dbReference type="EMBL" id="GGC70856.1"/>
    </source>
</evidence>
<sequence>MIVPENNNLNQDDLNQHNPNDLSQTQLNQNDLNHEDSEDTEGKEDRENRKTIYKETPDPINEDKKDNGDSSSVIETGRTSLVNRPQRDNTPLGSGHEPGTMPGGNNF</sequence>
<gene>
    <name evidence="2" type="ORF">GCM10011387_25410</name>
</gene>
<reference evidence="2" key="1">
    <citation type="journal article" date="2014" name="Int. J. Syst. Evol. Microbiol.">
        <title>Complete genome sequence of Corynebacterium casei LMG S-19264T (=DSM 44701T), isolated from a smear-ripened cheese.</title>
        <authorList>
            <consortium name="US DOE Joint Genome Institute (JGI-PGF)"/>
            <person name="Walter F."/>
            <person name="Albersmeier A."/>
            <person name="Kalinowski J."/>
            <person name="Ruckert C."/>
        </authorList>
    </citation>
    <scope>NUCLEOTIDE SEQUENCE</scope>
    <source>
        <strain evidence="2">CGMCC 1.15343</strain>
    </source>
</reference>
<dbReference type="Proteomes" id="UP000651668">
    <property type="component" value="Unassembled WGS sequence"/>
</dbReference>
<proteinExistence type="predicted"/>
<dbReference type="RefSeq" id="WP_229663617.1">
    <property type="nucleotide sequence ID" value="NZ_BMIL01000008.1"/>
</dbReference>
<organism evidence="2 3">
    <name type="scientific">Pedobacter quisquiliarum</name>
    <dbReference type="NCBI Taxonomy" id="1834438"/>
    <lineage>
        <taxon>Bacteria</taxon>
        <taxon>Pseudomonadati</taxon>
        <taxon>Bacteroidota</taxon>
        <taxon>Sphingobacteriia</taxon>
        <taxon>Sphingobacteriales</taxon>
        <taxon>Sphingobacteriaceae</taxon>
        <taxon>Pedobacter</taxon>
    </lineage>
</organism>
<keyword evidence="3" id="KW-1185">Reference proteome</keyword>
<name>A0A916UEN1_9SPHI</name>
<evidence type="ECO:0000313" key="3">
    <source>
        <dbReference type="Proteomes" id="UP000651668"/>
    </source>
</evidence>
<reference evidence="2" key="2">
    <citation type="submission" date="2020-09" db="EMBL/GenBank/DDBJ databases">
        <authorList>
            <person name="Sun Q."/>
            <person name="Zhou Y."/>
        </authorList>
    </citation>
    <scope>NUCLEOTIDE SEQUENCE</scope>
    <source>
        <strain evidence="2">CGMCC 1.15343</strain>
    </source>
</reference>
<accession>A0A916UEN1</accession>
<feature type="compositionally biased region" description="Basic and acidic residues" evidence="1">
    <location>
        <begin position="43"/>
        <end position="68"/>
    </location>
</feature>